<accession>V5GCE1</accession>
<dbReference type="EMBL" id="GALX01006777">
    <property type="protein sequence ID" value="JAB61689.1"/>
    <property type="molecule type" value="Transcribed_RNA"/>
</dbReference>
<sequence>RNLRTRLDLIKENNEPVKVDLDKLKKNVSVNQSKQKKFYHGKRITSFSVGDSVAVRDYRDVNKKNWISGVIRSKLGPRTYIVFIPKLSKVWKRHLNQIIQYNSDNLNTHLMTENIHGTNSDKLTIIPSNPVEHQIIDDILPNIESRPRRVIKQPDRFVP</sequence>
<protein>
    <submittedName>
        <fullName evidence="1">Uncharacterized protein</fullName>
    </submittedName>
</protein>
<feature type="non-terminal residue" evidence="1">
    <location>
        <position position="1"/>
    </location>
</feature>
<proteinExistence type="predicted"/>
<dbReference type="AlphaFoldDB" id="V5GCE1"/>
<reference evidence="1" key="1">
    <citation type="submission" date="2013-07" db="EMBL/GenBank/DDBJ databases">
        <title>Midgut Transcriptome Profiling of Anoplphora glabripennis, a Lignocellulose Degrading, Wood-Boring Cerambycid.</title>
        <authorList>
            <person name="Scully E.D."/>
            <person name="Hoover K."/>
            <person name="Carlson J.E."/>
            <person name="Tien M."/>
            <person name="Geib S.M."/>
        </authorList>
    </citation>
    <scope>NUCLEOTIDE SEQUENCE</scope>
</reference>
<name>V5GCE1_ANOGL</name>
<organism evidence="1">
    <name type="scientific">Anoplophora glabripennis</name>
    <name type="common">Asian longhorn beetle</name>
    <name type="synonym">Anoplophora nobilis</name>
    <dbReference type="NCBI Taxonomy" id="217634"/>
    <lineage>
        <taxon>Eukaryota</taxon>
        <taxon>Metazoa</taxon>
        <taxon>Ecdysozoa</taxon>
        <taxon>Arthropoda</taxon>
        <taxon>Hexapoda</taxon>
        <taxon>Insecta</taxon>
        <taxon>Pterygota</taxon>
        <taxon>Neoptera</taxon>
        <taxon>Endopterygota</taxon>
        <taxon>Coleoptera</taxon>
        <taxon>Polyphaga</taxon>
        <taxon>Cucujiformia</taxon>
        <taxon>Chrysomeloidea</taxon>
        <taxon>Cerambycidae</taxon>
        <taxon>Lamiinae</taxon>
        <taxon>Lamiini</taxon>
        <taxon>Anoplophora</taxon>
    </lineage>
</organism>
<evidence type="ECO:0000313" key="1">
    <source>
        <dbReference type="EMBL" id="JAB61689.1"/>
    </source>
</evidence>